<proteinExistence type="predicted"/>
<dbReference type="AlphaFoldDB" id="A0A644WLN6"/>
<reference evidence="2" key="1">
    <citation type="submission" date="2019-08" db="EMBL/GenBank/DDBJ databases">
        <authorList>
            <person name="Kucharzyk K."/>
            <person name="Murdoch R.W."/>
            <person name="Higgins S."/>
            <person name="Loffler F."/>
        </authorList>
    </citation>
    <scope>NUCLEOTIDE SEQUENCE</scope>
</reference>
<feature type="compositionally biased region" description="Pro residues" evidence="1">
    <location>
        <begin position="17"/>
        <end position="34"/>
    </location>
</feature>
<sequence>MTITVRTAACSIGQAPPFAPIVPPPPRAGMPPSGPGASAVSRSALAQGPGGSAGRTAPPPPSSRRRPGPGRTPAVLSRIQEEFSIPVLTLGHAPWQCYGAASAVGVSIFLSGAPAPNKTPSEGPNRGPSDQMTQPITLLCQIGALAKNAANA</sequence>
<organism evidence="2">
    <name type="scientific">bioreactor metagenome</name>
    <dbReference type="NCBI Taxonomy" id="1076179"/>
    <lineage>
        <taxon>unclassified sequences</taxon>
        <taxon>metagenomes</taxon>
        <taxon>ecological metagenomes</taxon>
    </lineage>
</organism>
<evidence type="ECO:0000256" key="1">
    <source>
        <dbReference type="SAM" id="MobiDB-lite"/>
    </source>
</evidence>
<comment type="caution">
    <text evidence="2">The sequence shown here is derived from an EMBL/GenBank/DDBJ whole genome shotgun (WGS) entry which is preliminary data.</text>
</comment>
<dbReference type="EMBL" id="VSSQ01001061">
    <property type="protein sequence ID" value="MPM04692.1"/>
    <property type="molecule type" value="Genomic_DNA"/>
</dbReference>
<feature type="compositionally biased region" description="Low complexity" evidence="1">
    <location>
        <begin position="35"/>
        <end position="44"/>
    </location>
</feature>
<protein>
    <submittedName>
        <fullName evidence="2">Uncharacterized protein</fullName>
    </submittedName>
</protein>
<evidence type="ECO:0000313" key="2">
    <source>
        <dbReference type="EMBL" id="MPM04692.1"/>
    </source>
</evidence>
<gene>
    <name evidence="2" type="ORF">SDC9_50971</name>
</gene>
<feature type="region of interest" description="Disordered" evidence="1">
    <location>
        <begin position="14"/>
        <end position="77"/>
    </location>
</feature>
<accession>A0A644WLN6</accession>
<name>A0A644WLN6_9ZZZZ</name>